<organism evidence="2 3">
    <name type="scientific">Portunus trituberculatus</name>
    <name type="common">Swimming crab</name>
    <name type="synonym">Neptunus trituberculatus</name>
    <dbReference type="NCBI Taxonomy" id="210409"/>
    <lineage>
        <taxon>Eukaryota</taxon>
        <taxon>Metazoa</taxon>
        <taxon>Ecdysozoa</taxon>
        <taxon>Arthropoda</taxon>
        <taxon>Crustacea</taxon>
        <taxon>Multicrustacea</taxon>
        <taxon>Malacostraca</taxon>
        <taxon>Eumalacostraca</taxon>
        <taxon>Eucarida</taxon>
        <taxon>Decapoda</taxon>
        <taxon>Pleocyemata</taxon>
        <taxon>Brachyura</taxon>
        <taxon>Eubrachyura</taxon>
        <taxon>Portunoidea</taxon>
        <taxon>Portunidae</taxon>
        <taxon>Portuninae</taxon>
        <taxon>Portunus</taxon>
    </lineage>
</organism>
<feature type="compositionally biased region" description="Basic and acidic residues" evidence="1">
    <location>
        <begin position="92"/>
        <end position="102"/>
    </location>
</feature>
<keyword evidence="3" id="KW-1185">Reference proteome</keyword>
<dbReference type="EMBL" id="VSRR010003132">
    <property type="protein sequence ID" value="MPC34791.1"/>
    <property type="molecule type" value="Genomic_DNA"/>
</dbReference>
<sequence>MDYIKDHPSVVWAERNLRRGSKDPRKQVIAMWEGEVPAYLDLPGIRSCKIEKYPPRRPSATTLPYPRDPPPTSSIAIPQVTPSRLRHTCPRGHADPSIDERGASSLQPRDASPTIPGDEHRPPSPSPDSQHQGDERASTMPITTLHSPTTNTAATITQSSLQDEVETLRQEVKTLKLSQDIMQKANQDLQTMVAALHVTLKAEMSSMKALLMKLASQTKITSQATAAPRPSTHMDVDDTPQQMKIPAQHTSNPLPRGEASNAIGQATLRKDNTNDDLTNHAHLPPALPSSPPLHSTNPPQQLPQQPPHLSANTKQALPPQHSATSKGLANNKHLPPAFLLCLSPLPGVCRQCWCPPPLPGELPFDSARLALIAGATRQQDDTDQAITREELLAARKSSADTAPEPILVTTIVITPIKFCYATTRGGDPPTTPTTTPRQQAERRRLQRESEAQHGDSTSARWMGVVDTDDPRLPRPAHTTRRLELVRSRIRLGYPVLRLGVGDRHARGEKTVPPV</sequence>
<name>A0A5B7EK07_PORTR</name>
<feature type="compositionally biased region" description="Polar residues" evidence="1">
    <location>
        <begin position="140"/>
        <end position="151"/>
    </location>
</feature>
<evidence type="ECO:0000313" key="2">
    <source>
        <dbReference type="EMBL" id="MPC34791.1"/>
    </source>
</evidence>
<feature type="compositionally biased region" description="Basic and acidic residues" evidence="1">
    <location>
        <begin position="439"/>
        <end position="453"/>
    </location>
</feature>
<evidence type="ECO:0000256" key="1">
    <source>
        <dbReference type="SAM" id="MobiDB-lite"/>
    </source>
</evidence>
<evidence type="ECO:0000313" key="3">
    <source>
        <dbReference type="Proteomes" id="UP000324222"/>
    </source>
</evidence>
<accession>A0A5B7EK07</accession>
<feature type="compositionally biased region" description="Polar residues" evidence="1">
    <location>
        <begin position="310"/>
        <end position="328"/>
    </location>
</feature>
<feature type="region of interest" description="Disordered" evidence="1">
    <location>
        <begin position="51"/>
        <end position="151"/>
    </location>
</feature>
<gene>
    <name evidence="2" type="ORF">E2C01_028192</name>
</gene>
<protein>
    <submittedName>
        <fullName evidence="2">Uncharacterized protein</fullName>
    </submittedName>
</protein>
<feature type="compositionally biased region" description="Low complexity" evidence="1">
    <location>
        <begin position="422"/>
        <end position="438"/>
    </location>
</feature>
<proteinExistence type="predicted"/>
<dbReference type="AlphaFoldDB" id="A0A5B7EK07"/>
<reference evidence="2 3" key="1">
    <citation type="submission" date="2019-05" db="EMBL/GenBank/DDBJ databases">
        <title>Another draft genome of Portunus trituberculatus and its Hox gene families provides insights of decapod evolution.</title>
        <authorList>
            <person name="Jeong J.-H."/>
            <person name="Song I."/>
            <person name="Kim S."/>
            <person name="Choi T."/>
            <person name="Kim D."/>
            <person name="Ryu S."/>
            <person name="Kim W."/>
        </authorList>
    </citation>
    <scope>NUCLEOTIDE SEQUENCE [LARGE SCALE GENOMIC DNA]</scope>
    <source>
        <tissue evidence="2">Muscle</tissue>
    </source>
</reference>
<dbReference type="Proteomes" id="UP000324222">
    <property type="component" value="Unassembled WGS sequence"/>
</dbReference>
<feature type="region of interest" description="Disordered" evidence="1">
    <location>
        <begin position="271"/>
        <end position="329"/>
    </location>
</feature>
<feature type="region of interest" description="Disordered" evidence="1">
    <location>
        <begin position="422"/>
        <end position="460"/>
    </location>
</feature>
<comment type="caution">
    <text evidence="2">The sequence shown here is derived from an EMBL/GenBank/DDBJ whole genome shotgun (WGS) entry which is preliminary data.</text>
</comment>
<feature type="compositionally biased region" description="Polar residues" evidence="1">
    <location>
        <begin position="73"/>
        <end position="82"/>
    </location>
</feature>